<gene>
    <name evidence="1" type="ORF">AGR4C_Cc120052</name>
</gene>
<name>A0A1S7NPA8_AGRTU</name>
<dbReference type="EMBL" id="FBWC01000004">
    <property type="protein sequence ID" value="CUX09878.1"/>
    <property type="molecule type" value="Genomic_DNA"/>
</dbReference>
<evidence type="ECO:0000313" key="1">
    <source>
        <dbReference type="EMBL" id="CUX09878.1"/>
    </source>
</evidence>
<sequence>MAATFSYFSELIFRQRQSSVFATTIGTIATLTACRALCVAFETATLRSHRIVLKDFALEDPDLDAADAECGFSFGCAVVNVRTQRVQRNATFAVPFGTSDFCTTETAAAGDLDAFGAKTHCGLNSTLHRTAESHAALELLSDRLGNQRRVDFRLAHFNDVEVRFGVGHFGKLLAKLLDVCTLLADDQTRTSRVDRDAALLVRTLNDDLGDTGLLEFLDQVSPDLQVFMQKLAVFCGVSVPAAVPGTVDAEAEADRIDFLTHYAASPFSSTSRTTIVR</sequence>
<reference evidence="1 2" key="1">
    <citation type="submission" date="2016-01" db="EMBL/GenBank/DDBJ databases">
        <authorList>
            <person name="Oliw E.H."/>
        </authorList>
    </citation>
    <scope>NUCLEOTIDE SEQUENCE [LARGE SCALE GENOMIC DNA]</scope>
    <source>
        <strain evidence="1 2">Kerr 14</strain>
    </source>
</reference>
<dbReference type="AlphaFoldDB" id="A0A1S7NPA8"/>
<proteinExistence type="predicted"/>
<accession>A0A1S7NPA8</accession>
<dbReference type="Proteomes" id="UP000191897">
    <property type="component" value="Unassembled WGS sequence"/>
</dbReference>
<organism evidence="1 2">
    <name type="scientific">Agrobacterium tumefaciens str. Kerr 14</name>
    <dbReference type="NCBI Taxonomy" id="1183424"/>
    <lineage>
        <taxon>Bacteria</taxon>
        <taxon>Pseudomonadati</taxon>
        <taxon>Pseudomonadota</taxon>
        <taxon>Alphaproteobacteria</taxon>
        <taxon>Hyphomicrobiales</taxon>
        <taxon>Rhizobiaceae</taxon>
        <taxon>Rhizobium/Agrobacterium group</taxon>
        <taxon>Agrobacterium</taxon>
        <taxon>Agrobacterium tumefaciens complex</taxon>
    </lineage>
</organism>
<protein>
    <submittedName>
        <fullName evidence="1">Folylpolyglutamate Synthase (Modular protein)</fullName>
    </submittedName>
</protein>
<evidence type="ECO:0000313" key="2">
    <source>
        <dbReference type="Proteomes" id="UP000191897"/>
    </source>
</evidence>